<name>A0A6M0CK64_9FLAO</name>
<dbReference type="Gene3D" id="2.40.50.1070">
    <property type="match status" value="1"/>
</dbReference>
<dbReference type="PROSITE" id="PS01231">
    <property type="entry name" value="TRMA_2"/>
    <property type="match status" value="1"/>
</dbReference>
<reference evidence="7 8" key="1">
    <citation type="submission" date="2020-01" db="EMBL/GenBank/DDBJ databases">
        <title>Spongiivirga citrea KCTC 32990T.</title>
        <authorList>
            <person name="Wang G."/>
        </authorList>
    </citation>
    <scope>NUCLEOTIDE SEQUENCE [LARGE SCALE GENOMIC DNA]</scope>
    <source>
        <strain evidence="7 8">KCTC 32990</strain>
    </source>
</reference>
<comment type="similarity">
    <text evidence="4">Belongs to the class I-like SAM-binding methyltransferase superfamily. RNA M5U methyltransferase family.</text>
</comment>
<feature type="domain" description="TRAM" evidence="6">
    <location>
        <begin position="3"/>
        <end position="63"/>
    </location>
</feature>
<dbReference type="InterPro" id="IPR012340">
    <property type="entry name" value="NA-bd_OB-fold"/>
</dbReference>
<dbReference type="PANTHER" id="PTHR11061:SF30">
    <property type="entry name" value="TRNA (URACIL(54)-C(5))-METHYLTRANSFERASE"/>
    <property type="match status" value="1"/>
</dbReference>
<dbReference type="PROSITE" id="PS50926">
    <property type="entry name" value="TRAM"/>
    <property type="match status" value="1"/>
</dbReference>
<dbReference type="SUPFAM" id="SSF53335">
    <property type="entry name" value="S-adenosyl-L-methionine-dependent methyltransferases"/>
    <property type="match status" value="1"/>
</dbReference>
<dbReference type="InterPro" id="IPR002792">
    <property type="entry name" value="TRAM_dom"/>
</dbReference>
<dbReference type="InterPro" id="IPR010280">
    <property type="entry name" value="U5_MeTrfase_fam"/>
</dbReference>
<dbReference type="Gene3D" id="2.40.50.140">
    <property type="entry name" value="Nucleic acid-binding proteins"/>
    <property type="match status" value="1"/>
</dbReference>
<keyword evidence="2 4" id="KW-0808">Transferase</keyword>
<feature type="binding site" evidence="4">
    <location>
        <position position="400"/>
    </location>
    <ligand>
        <name>S-adenosyl-L-methionine</name>
        <dbReference type="ChEBI" id="CHEBI:59789"/>
    </ligand>
</feature>
<dbReference type="InterPro" id="IPR030390">
    <property type="entry name" value="MeTrfase_TrmA_AS"/>
</dbReference>
<evidence type="ECO:0000256" key="5">
    <source>
        <dbReference type="PROSITE-ProRule" id="PRU10015"/>
    </source>
</evidence>
<evidence type="ECO:0000256" key="2">
    <source>
        <dbReference type="ARBA" id="ARBA00022679"/>
    </source>
</evidence>
<gene>
    <name evidence="7" type="primary">rlmD</name>
    <name evidence="7" type="ORF">GWK10_03815</name>
</gene>
<dbReference type="PROSITE" id="PS01230">
    <property type="entry name" value="TRMA_1"/>
    <property type="match status" value="1"/>
</dbReference>
<keyword evidence="3 4" id="KW-0949">S-adenosyl-L-methionine</keyword>
<keyword evidence="8" id="KW-1185">Reference proteome</keyword>
<evidence type="ECO:0000256" key="3">
    <source>
        <dbReference type="ARBA" id="ARBA00022691"/>
    </source>
</evidence>
<accession>A0A6M0CK64</accession>
<feature type="active site" description="Nucleophile" evidence="4">
    <location>
        <position position="427"/>
    </location>
</feature>
<feature type="binding site" evidence="4">
    <location>
        <position position="301"/>
    </location>
    <ligand>
        <name>S-adenosyl-L-methionine</name>
        <dbReference type="ChEBI" id="CHEBI:59789"/>
    </ligand>
</feature>
<evidence type="ECO:0000256" key="4">
    <source>
        <dbReference type="PROSITE-ProRule" id="PRU01024"/>
    </source>
</evidence>
<dbReference type="PANTHER" id="PTHR11061">
    <property type="entry name" value="RNA M5U METHYLTRANSFERASE"/>
    <property type="match status" value="1"/>
</dbReference>
<dbReference type="AlphaFoldDB" id="A0A6M0CK64"/>
<dbReference type="InterPro" id="IPR030391">
    <property type="entry name" value="MeTrfase_TrmA_CS"/>
</dbReference>
<dbReference type="CDD" id="cd02440">
    <property type="entry name" value="AdoMet_MTases"/>
    <property type="match status" value="1"/>
</dbReference>
<evidence type="ECO:0000259" key="6">
    <source>
        <dbReference type="PROSITE" id="PS50926"/>
    </source>
</evidence>
<keyword evidence="1 4" id="KW-0489">Methyltransferase</keyword>
<dbReference type="RefSeq" id="WP_164029595.1">
    <property type="nucleotide sequence ID" value="NZ_JAABOQ010000002.1"/>
</dbReference>
<dbReference type="PROSITE" id="PS51687">
    <property type="entry name" value="SAM_MT_RNA_M5U"/>
    <property type="match status" value="1"/>
</dbReference>
<organism evidence="7 8">
    <name type="scientific">Spongiivirga citrea</name>
    <dbReference type="NCBI Taxonomy" id="1481457"/>
    <lineage>
        <taxon>Bacteria</taxon>
        <taxon>Pseudomonadati</taxon>
        <taxon>Bacteroidota</taxon>
        <taxon>Flavobacteriia</taxon>
        <taxon>Flavobacteriales</taxon>
        <taxon>Flavobacteriaceae</taxon>
        <taxon>Spongiivirga</taxon>
    </lineage>
</organism>
<evidence type="ECO:0000313" key="8">
    <source>
        <dbReference type="Proteomes" id="UP000474296"/>
    </source>
</evidence>
<dbReference type="GO" id="GO:0070475">
    <property type="term" value="P:rRNA base methylation"/>
    <property type="evidence" value="ECO:0007669"/>
    <property type="project" value="TreeGrafter"/>
</dbReference>
<dbReference type="Pfam" id="PF05958">
    <property type="entry name" value="tRNA_U5-meth_tr"/>
    <property type="match status" value="1"/>
</dbReference>
<dbReference type="FunFam" id="3.40.50.150:FF:000009">
    <property type="entry name" value="23S rRNA (Uracil(1939)-C(5))-methyltransferase RlmD"/>
    <property type="match status" value="1"/>
</dbReference>
<proteinExistence type="inferred from homology"/>
<feature type="binding site" evidence="4">
    <location>
        <position position="351"/>
    </location>
    <ligand>
        <name>S-adenosyl-L-methionine</name>
        <dbReference type="ChEBI" id="CHEBI:59789"/>
    </ligand>
</feature>
<dbReference type="EMBL" id="JAABOQ010000002">
    <property type="protein sequence ID" value="NER16319.1"/>
    <property type="molecule type" value="Genomic_DNA"/>
</dbReference>
<dbReference type="SUPFAM" id="SSF50249">
    <property type="entry name" value="Nucleic acid-binding proteins"/>
    <property type="match status" value="1"/>
</dbReference>
<evidence type="ECO:0000313" key="7">
    <source>
        <dbReference type="EMBL" id="NER16319.1"/>
    </source>
</evidence>
<dbReference type="Gene3D" id="3.40.50.150">
    <property type="entry name" value="Vaccinia Virus protein VP39"/>
    <property type="match status" value="1"/>
</dbReference>
<sequence length="469" mass="53221">MARKNRRQLFEKVEIIDAGAKGKSIAKAPDGRVIFVDNAVPGDVVDIQTYKKRKAFFEGSAVHFHSLSDKRTEAACEHFGVCGGCKWQHMDYKHQLFYKQQEVTNNLTRLGGIELPEVSPILGSKEQFFYRNKMEFSFSDSRWLTKEEIGSGEDLGDRNALGFHIPGMWDKILDIKKCHLQADPSNAIRLAVKEFAVKNSLDFFNTRNQTGLLRTLMIRTTSTGEIMVLIQFFKEDIEKRELLLDHLKDRFPTITSLQYVINGKANDTIYDQEVICYTGRDHIFEEMEGLQFKINAKSFYQTNSDQAYTLYKTARDFAGLTGDELVYDLYTGTGTIAQFVAKKAKKVVGVEAVPDAIKAAKENAKHNGIENTSFHVGDMKSVFNDQFIQTHGQPDVIITDPPRDGMHKDVVQQIINIAPEKIVYVSCNSATQARDLAQLNDVYKVTKTQAVDMFPQTHHIENVVLLEKR</sequence>
<evidence type="ECO:0000256" key="1">
    <source>
        <dbReference type="ARBA" id="ARBA00022603"/>
    </source>
</evidence>
<dbReference type="GO" id="GO:0070041">
    <property type="term" value="F:rRNA (uridine-C5-)-methyltransferase activity"/>
    <property type="evidence" value="ECO:0007669"/>
    <property type="project" value="TreeGrafter"/>
</dbReference>
<dbReference type="NCBIfam" id="TIGR00479">
    <property type="entry name" value="rumA"/>
    <property type="match status" value="1"/>
</dbReference>
<dbReference type="Proteomes" id="UP000474296">
    <property type="component" value="Unassembled WGS sequence"/>
</dbReference>
<protein>
    <submittedName>
        <fullName evidence="7">23S rRNA (Uracil(1939)-C(5))-methyltransferase RlmD</fullName>
        <ecNumber evidence="7">2.1.1.190</ecNumber>
    </submittedName>
</protein>
<dbReference type="EC" id="2.1.1.190" evidence="7"/>
<comment type="caution">
    <text evidence="7">The sequence shown here is derived from an EMBL/GenBank/DDBJ whole genome shotgun (WGS) entry which is preliminary data.</text>
</comment>
<feature type="binding site" evidence="4">
    <location>
        <position position="330"/>
    </location>
    <ligand>
        <name>S-adenosyl-L-methionine</name>
        <dbReference type="ChEBI" id="CHEBI:59789"/>
    </ligand>
</feature>
<dbReference type="InterPro" id="IPR029063">
    <property type="entry name" value="SAM-dependent_MTases_sf"/>
</dbReference>
<feature type="active site" evidence="5">
    <location>
        <position position="427"/>
    </location>
</feature>